<dbReference type="InterPro" id="IPR018741">
    <property type="entry name" value="DUF2288"/>
</dbReference>
<dbReference type="Proteomes" id="UP001595533">
    <property type="component" value="Unassembled WGS sequence"/>
</dbReference>
<organism evidence="1 2">
    <name type="scientific">Marinicella sediminis</name>
    <dbReference type="NCBI Taxonomy" id="1792834"/>
    <lineage>
        <taxon>Bacteria</taxon>
        <taxon>Pseudomonadati</taxon>
        <taxon>Pseudomonadota</taxon>
        <taxon>Gammaproteobacteria</taxon>
        <taxon>Lysobacterales</taxon>
        <taxon>Marinicellaceae</taxon>
        <taxon>Marinicella</taxon>
    </lineage>
</organism>
<name>A0ABV7JF24_9GAMM</name>
<dbReference type="RefSeq" id="WP_077412615.1">
    <property type="nucleotide sequence ID" value="NZ_JBHRTS010000008.1"/>
</dbReference>
<dbReference type="Pfam" id="PF10052">
    <property type="entry name" value="DUF2288"/>
    <property type="match status" value="1"/>
</dbReference>
<accession>A0ABV7JF24</accession>
<gene>
    <name evidence="1" type="ORF">ACFODZ_14565</name>
</gene>
<evidence type="ECO:0000313" key="2">
    <source>
        <dbReference type="Proteomes" id="UP001595533"/>
    </source>
</evidence>
<keyword evidence="2" id="KW-1185">Reference proteome</keyword>
<proteinExistence type="predicted"/>
<comment type="caution">
    <text evidence="1">The sequence shown here is derived from an EMBL/GenBank/DDBJ whole genome shotgun (WGS) entry which is preliminary data.</text>
</comment>
<dbReference type="EMBL" id="JBHRTS010000008">
    <property type="protein sequence ID" value="MFC3195475.1"/>
    <property type="molecule type" value="Genomic_DNA"/>
</dbReference>
<evidence type="ECO:0000313" key="1">
    <source>
        <dbReference type="EMBL" id="MFC3195475.1"/>
    </source>
</evidence>
<reference evidence="2" key="1">
    <citation type="journal article" date="2019" name="Int. J. Syst. Evol. Microbiol.">
        <title>The Global Catalogue of Microorganisms (GCM) 10K type strain sequencing project: providing services to taxonomists for standard genome sequencing and annotation.</title>
        <authorList>
            <consortium name="The Broad Institute Genomics Platform"/>
            <consortium name="The Broad Institute Genome Sequencing Center for Infectious Disease"/>
            <person name="Wu L."/>
            <person name="Ma J."/>
        </authorList>
    </citation>
    <scope>NUCLEOTIDE SEQUENCE [LARGE SCALE GENOMIC DNA]</scope>
    <source>
        <strain evidence="2">KCTC 42953</strain>
    </source>
</reference>
<sequence length="104" mass="12095">MTETQDDTLNTREHYEREAAQISFLELQKHFAKGILIEVSSDLNLIDVAMAMHRDDVSVIEQWMNNQQLVRAHDEHASKWHAEQTRLMAVTVAPWVLVQEPNRS</sequence>
<protein>
    <submittedName>
        <fullName evidence="1">DUF2288 family protein</fullName>
    </submittedName>
</protein>